<dbReference type="Gene3D" id="2.70.98.10">
    <property type="match status" value="1"/>
</dbReference>
<dbReference type="CDD" id="cd09020">
    <property type="entry name" value="D-hex-6-P-epi_like"/>
    <property type="match status" value="1"/>
</dbReference>
<dbReference type="EMBL" id="CAAJGR010000120">
    <property type="protein sequence ID" value="VHO05275.1"/>
    <property type="molecule type" value="Genomic_DNA"/>
</dbReference>
<feature type="active site" evidence="5">
    <location>
        <position position="159"/>
    </location>
</feature>
<dbReference type="GO" id="GO:0030246">
    <property type="term" value="F:carbohydrate binding"/>
    <property type="evidence" value="ECO:0007669"/>
    <property type="project" value="UniProtKB-UniRule"/>
</dbReference>
<dbReference type="PIRSF" id="PIRSF016020">
    <property type="entry name" value="PHexose_mutarotase"/>
    <property type="match status" value="1"/>
</dbReference>
<dbReference type="SUPFAM" id="SSF74650">
    <property type="entry name" value="Galactose mutarotase-like"/>
    <property type="match status" value="1"/>
</dbReference>
<dbReference type="EC" id="5.1.3.15" evidence="4"/>
<protein>
    <recommendedName>
        <fullName evidence="4">Putative glucose-6-phosphate 1-epimerase</fullName>
        <ecNumber evidence="4">5.1.3.15</ecNumber>
    </recommendedName>
</protein>
<evidence type="ECO:0000313" key="6">
    <source>
        <dbReference type="EMBL" id="VHO05275.1"/>
    </source>
</evidence>
<reference evidence="6" key="1">
    <citation type="submission" date="2019-04" db="EMBL/GenBank/DDBJ databases">
        <authorList>
            <person name="Brambilla D."/>
        </authorList>
    </citation>
    <scope>NUCLEOTIDE SEQUENCE</scope>
    <source>
        <strain evidence="6">BAL1</strain>
    </source>
</reference>
<proteinExistence type="inferred from homology"/>
<dbReference type="InterPro" id="IPR025532">
    <property type="entry name" value="G6P_1-epimerase"/>
</dbReference>
<sequence length="279" mass="30683">MNSALNPQTGFAHLTDLPCLKLQYGEASAVISLYGAQVLSYKPTAEREVLWLSPKARWHNDAAIRGGIPVCWPWFGPATTAFNTAQKELPNHGLVRNRLWQLVHQHTSANGASVVLKLELTELPHYAGTVVIQLSVTLNETLTVQLSCNSPIPQQAALHSYFNIADIDSVLIRPLPAEYQDKVAAKTVLDNQLSSRINCEVDRIYAHSAAQLRLECATGTLAIGQAGHDATVVWNPWQEKSRAMADMAAGSYQQFVCVETARLNCDRAALSLQQQLYPI</sequence>
<evidence type="ECO:0000256" key="3">
    <source>
        <dbReference type="ARBA" id="ARBA00023235"/>
    </source>
</evidence>
<dbReference type="GO" id="GO:0047938">
    <property type="term" value="F:glucose-6-phosphate 1-epimerase activity"/>
    <property type="evidence" value="ECO:0007669"/>
    <property type="project" value="UniProtKB-UniRule"/>
</dbReference>
<evidence type="ECO:0000256" key="4">
    <source>
        <dbReference type="PIRNR" id="PIRNR016020"/>
    </source>
</evidence>
<comment type="similarity">
    <text evidence="2 4">Belongs to the glucose-6-phosphate 1-epimerase family.</text>
</comment>
<dbReference type="Pfam" id="PF01263">
    <property type="entry name" value="Aldose_epim"/>
    <property type="match status" value="1"/>
</dbReference>
<evidence type="ECO:0000256" key="2">
    <source>
        <dbReference type="ARBA" id="ARBA00005866"/>
    </source>
</evidence>
<evidence type="ECO:0000256" key="1">
    <source>
        <dbReference type="ARBA" id="ARBA00001096"/>
    </source>
</evidence>
<evidence type="ECO:0000256" key="5">
    <source>
        <dbReference type="PIRSR" id="PIRSR016020-1"/>
    </source>
</evidence>
<dbReference type="InterPro" id="IPR008183">
    <property type="entry name" value="Aldose_1/G6P_1-epimerase"/>
</dbReference>
<dbReference type="AlphaFoldDB" id="A0A486XSE1"/>
<feature type="active site" evidence="5">
    <location>
        <position position="259"/>
    </location>
</feature>
<gene>
    <name evidence="6" type="ORF">BAL341_2387</name>
</gene>
<comment type="catalytic activity">
    <reaction evidence="1">
        <text>alpha-D-glucose 6-phosphate = beta-D-glucose 6-phosphate</text>
        <dbReference type="Rhea" id="RHEA:16249"/>
        <dbReference type="ChEBI" id="CHEBI:58225"/>
        <dbReference type="ChEBI" id="CHEBI:58247"/>
        <dbReference type="EC" id="5.1.3.15"/>
    </reaction>
</comment>
<dbReference type="InterPro" id="IPR011013">
    <property type="entry name" value="Gal_mutarotase_sf_dom"/>
</dbReference>
<dbReference type="InterPro" id="IPR014718">
    <property type="entry name" value="GH-type_carb-bd"/>
</dbReference>
<dbReference type="GO" id="GO:0005975">
    <property type="term" value="P:carbohydrate metabolic process"/>
    <property type="evidence" value="ECO:0007669"/>
    <property type="project" value="InterPro"/>
</dbReference>
<dbReference type="PANTHER" id="PTHR11122:SF13">
    <property type="entry name" value="GLUCOSE-6-PHOSPHATE 1-EPIMERASE"/>
    <property type="match status" value="1"/>
</dbReference>
<organism evidence="6">
    <name type="scientific">Rheinheimera sp. BAL341</name>
    <dbReference type="NCBI Taxonomy" id="1708203"/>
    <lineage>
        <taxon>Bacteria</taxon>
        <taxon>Pseudomonadati</taxon>
        <taxon>Pseudomonadota</taxon>
        <taxon>Gammaproteobacteria</taxon>
        <taxon>Chromatiales</taxon>
        <taxon>Chromatiaceae</taxon>
        <taxon>Rheinheimera</taxon>
    </lineage>
</organism>
<dbReference type="PANTHER" id="PTHR11122">
    <property type="entry name" value="APOSPORY-ASSOCIATED PROTEIN C-RELATED"/>
    <property type="match status" value="1"/>
</dbReference>
<keyword evidence="3 4" id="KW-0413">Isomerase</keyword>
<name>A0A486XSE1_9GAMM</name>
<accession>A0A486XSE1</accession>